<organism evidence="2 3">
    <name type="scientific">Irregularibacter muris</name>
    <dbReference type="NCBI Taxonomy" id="1796619"/>
    <lineage>
        <taxon>Bacteria</taxon>
        <taxon>Bacillati</taxon>
        <taxon>Bacillota</taxon>
        <taxon>Clostridia</taxon>
        <taxon>Eubacteriales</taxon>
        <taxon>Eubacteriaceae</taxon>
        <taxon>Irregularibacter</taxon>
    </lineage>
</organism>
<dbReference type="SMART" id="SM00849">
    <property type="entry name" value="Lactamase_B"/>
    <property type="match status" value="1"/>
</dbReference>
<proteinExistence type="predicted"/>
<dbReference type="InterPro" id="IPR036866">
    <property type="entry name" value="RibonucZ/Hydroxyglut_hydro"/>
</dbReference>
<feature type="domain" description="Metallo-beta-lactamase" evidence="1">
    <location>
        <begin position="21"/>
        <end position="178"/>
    </location>
</feature>
<dbReference type="CDD" id="cd07713">
    <property type="entry name" value="DHPS-like_MBL-fold"/>
    <property type="match status" value="1"/>
</dbReference>
<dbReference type="InterPro" id="IPR001279">
    <property type="entry name" value="Metallo-B-lactamas"/>
</dbReference>
<evidence type="ECO:0000259" key="1">
    <source>
        <dbReference type="SMART" id="SM00849"/>
    </source>
</evidence>
<dbReference type="SUPFAM" id="SSF56281">
    <property type="entry name" value="Metallo-hydrolase/oxidoreductase"/>
    <property type="match status" value="1"/>
</dbReference>
<dbReference type="InterPro" id="IPR052926">
    <property type="entry name" value="Metallo-beta-lactamase_dom"/>
</dbReference>
<keyword evidence="3" id="KW-1185">Reference proteome</keyword>
<evidence type="ECO:0000313" key="3">
    <source>
        <dbReference type="Proteomes" id="UP001205748"/>
    </source>
</evidence>
<protein>
    <submittedName>
        <fullName evidence="2">MBL fold metallo-hydrolase</fullName>
    </submittedName>
</protein>
<dbReference type="GO" id="GO:0016740">
    <property type="term" value="F:transferase activity"/>
    <property type="evidence" value="ECO:0007669"/>
    <property type="project" value="TreeGrafter"/>
</dbReference>
<accession>A0AAE3HEX4</accession>
<comment type="caution">
    <text evidence="2">The sequence shown here is derived from an EMBL/GenBank/DDBJ whole genome shotgun (WGS) entry which is preliminary data.</text>
</comment>
<dbReference type="AlphaFoldDB" id="A0AAE3HEX4"/>
<dbReference type="PANTHER" id="PTHR13754:SF13">
    <property type="entry name" value="METALLO-BETA-LACTAMASE SUPERFAMILY PROTEIN (AFU_ORTHOLOGUE AFUA_3G07630)"/>
    <property type="match status" value="1"/>
</dbReference>
<dbReference type="Gene3D" id="3.60.15.10">
    <property type="entry name" value="Ribonuclease Z/Hydroxyacylglutathione hydrolase-like"/>
    <property type="match status" value="1"/>
</dbReference>
<evidence type="ECO:0000313" key="2">
    <source>
        <dbReference type="EMBL" id="MCR1898856.1"/>
    </source>
</evidence>
<dbReference type="InterPro" id="IPR041712">
    <property type="entry name" value="DHPS-like_MBL-fold"/>
</dbReference>
<dbReference type="Proteomes" id="UP001205748">
    <property type="component" value="Unassembled WGS sequence"/>
</dbReference>
<gene>
    <name evidence="2" type="ORF">NSA47_07640</name>
</gene>
<reference evidence="2" key="1">
    <citation type="submission" date="2022-07" db="EMBL/GenBank/DDBJ databases">
        <title>Enhanced cultured diversity of the mouse gut microbiota enables custom-made synthetic communities.</title>
        <authorList>
            <person name="Afrizal A."/>
        </authorList>
    </citation>
    <scope>NUCLEOTIDE SEQUENCE</scope>
    <source>
        <strain evidence="2">DSM 28593</strain>
    </source>
</reference>
<dbReference type="PANTHER" id="PTHR13754">
    <property type="entry name" value="METALLO-BETA-LACTAMASE SUPERFAMILY PROTEIN"/>
    <property type="match status" value="1"/>
</dbReference>
<name>A0AAE3HEX4_9FIRM</name>
<dbReference type="Pfam" id="PF00753">
    <property type="entry name" value="Lactamase_B"/>
    <property type="match status" value="1"/>
</dbReference>
<sequence length="278" mass="32010">MNITTLIENKSGGKEELNTEHGLSMYIEIDGKNILFDTGQSGKFIDNAKKLNIDLKDLDYAILSHGHYDHSGGFVRLIQEINPKIKLYVGKGFFHEKYNLHQEDYEYVGNDFDEDFLRSNHIPVEYIQENSMNITENLIAFTNFHRNEEFENSNQNMFIKEKNKYKKDLFLDEISLGIPSKEGFVLLVGCSHVGIVNILDTVIQRTNKNIHTFLGGTHLVTEEEEKINRVIQYIQEKDIQVVGACHCTGKNGETMLREQLGEKFKNNRTGNLFTIENI</sequence>
<dbReference type="EMBL" id="JANKAS010000005">
    <property type="protein sequence ID" value="MCR1898856.1"/>
    <property type="molecule type" value="Genomic_DNA"/>
</dbReference>